<dbReference type="InterPro" id="IPR000504">
    <property type="entry name" value="RRM_dom"/>
</dbReference>
<dbReference type="GO" id="GO:0000381">
    <property type="term" value="P:regulation of alternative mRNA splicing, via spliceosome"/>
    <property type="evidence" value="ECO:0007669"/>
    <property type="project" value="TreeGrafter"/>
</dbReference>
<dbReference type="Proteomes" id="UP001196413">
    <property type="component" value="Unassembled WGS sequence"/>
</dbReference>
<feature type="compositionally biased region" description="Basic and acidic residues" evidence="5">
    <location>
        <begin position="95"/>
        <end position="122"/>
    </location>
</feature>
<organism evidence="7 8">
    <name type="scientific">Parelaphostrongylus tenuis</name>
    <name type="common">Meningeal worm</name>
    <dbReference type="NCBI Taxonomy" id="148309"/>
    <lineage>
        <taxon>Eukaryota</taxon>
        <taxon>Metazoa</taxon>
        <taxon>Ecdysozoa</taxon>
        <taxon>Nematoda</taxon>
        <taxon>Chromadorea</taxon>
        <taxon>Rhabditida</taxon>
        <taxon>Rhabditina</taxon>
        <taxon>Rhabditomorpha</taxon>
        <taxon>Strongyloidea</taxon>
        <taxon>Metastrongylidae</taxon>
        <taxon>Parelaphostrongylus</taxon>
    </lineage>
</organism>
<comment type="caution">
    <text evidence="7">The sequence shown here is derived from an EMBL/GenBank/DDBJ whole genome shotgun (WGS) entry which is preliminary data.</text>
</comment>
<gene>
    <name evidence="7" type="ORF">KIN20_006933</name>
</gene>
<dbReference type="PROSITE" id="PS50102">
    <property type="entry name" value="RRM"/>
    <property type="match status" value="1"/>
</dbReference>
<evidence type="ECO:0000256" key="2">
    <source>
        <dbReference type="ARBA" id="ARBA00022884"/>
    </source>
</evidence>
<keyword evidence="8" id="KW-1185">Reference proteome</keyword>
<dbReference type="GO" id="GO:0005654">
    <property type="term" value="C:nucleoplasm"/>
    <property type="evidence" value="ECO:0007669"/>
    <property type="project" value="UniProtKB-SubCell"/>
</dbReference>
<reference evidence="7" key="1">
    <citation type="submission" date="2021-06" db="EMBL/GenBank/DDBJ databases">
        <title>Parelaphostrongylus tenuis whole genome reference sequence.</title>
        <authorList>
            <person name="Garwood T.J."/>
            <person name="Larsen P.A."/>
            <person name="Fountain-Jones N.M."/>
            <person name="Garbe J.R."/>
            <person name="Macchietto M.G."/>
            <person name="Kania S.A."/>
            <person name="Gerhold R.W."/>
            <person name="Richards J.E."/>
            <person name="Wolf T.M."/>
        </authorList>
    </citation>
    <scope>NUCLEOTIDE SEQUENCE</scope>
    <source>
        <strain evidence="7">MNPRO001-30</strain>
        <tissue evidence="7">Meninges</tissue>
    </source>
</reference>
<evidence type="ECO:0000256" key="5">
    <source>
        <dbReference type="SAM" id="MobiDB-lite"/>
    </source>
</evidence>
<feature type="compositionally biased region" description="Basic and acidic residues" evidence="5">
    <location>
        <begin position="175"/>
        <end position="185"/>
    </location>
</feature>
<dbReference type="PANTHER" id="PTHR13798:SF11">
    <property type="entry name" value="RNA-BINDING PROTEIN 7-RELATED"/>
    <property type="match status" value="1"/>
</dbReference>
<dbReference type="SMART" id="SM00360">
    <property type="entry name" value="RRM"/>
    <property type="match status" value="1"/>
</dbReference>
<evidence type="ECO:0000259" key="6">
    <source>
        <dbReference type="PROSITE" id="PS50102"/>
    </source>
</evidence>
<accession>A0AAD5MNB9</accession>
<dbReference type="Gene3D" id="3.30.70.330">
    <property type="match status" value="1"/>
</dbReference>
<evidence type="ECO:0000256" key="4">
    <source>
        <dbReference type="PROSITE-ProRule" id="PRU00176"/>
    </source>
</evidence>
<protein>
    <recommendedName>
        <fullName evidence="6">RRM domain-containing protein</fullName>
    </recommendedName>
</protein>
<dbReference type="AlphaFoldDB" id="A0AAD5MNB9"/>
<comment type="subcellular location">
    <subcellularLocation>
        <location evidence="1">Nucleus</location>
        <location evidence="1">Nucleoplasm</location>
    </subcellularLocation>
</comment>
<dbReference type="InterPro" id="IPR052285">
    <property type="entry name" value="NEXT_complex_subunit"/>
</dbReference>
<keyword evidence="2 4" id="KW-0694">RNA-binding</keyword>
<evidence type="ECO:0000256" key="3">
    <source>
        <dbReference type="ARBA" id="ARBA00023242"/>
    </source>
</evidence>
<evidence type="ECO:0000256" key="1">
    <source>
        <dbReference type="ARBA" id="ARBA00004642"/>
    </source>
</evidence>
<evidence type="ECO:0000313" key="7">
    <source>
        <dbReference type="EMBL" id="KAJ1351001.1"/>
    </source>
</evidence>
<evidence type="ECO:0000313" key="8">
    <source>
        <dbReference type="Proteomes" id="UP001196413"/>
    </source>
</evidence>
<feature type="domain" description="RRM" evidence="6">
    <location>
        <begin position="7"/>
        <end position="81"/>
    </location>
</feature>
<dbReference type="GO" id="GO:0003727">
    <property type="term" value="F:single-stranded RNA binding"/>
    <property type="evidence" value="ECO:0007669"/>
    <property type="project" value="TreeGrafter"/>
</dbReference>
<proteinExistence type="predicted"/>
<keyword evidence="3" id="KW-0539">Nucleus</keyword>
<dbReference type="InterPro" id="IPR012677">
    <property type="entry name" value="Nucleotide-bd_a/b_plait_sf"/>
</dbReference>
<feature type="compositionally biased region" description="Low complexity" evidence="5">
    <location>
        <begin position="155"/>
        <end position="172"/>
    </location>
</feature>
<name>A0AAD5MNB9_PARTN</name>
<sequence>MGDDDDRTCYVGNFTSAMTTDLLEELFTQVGPVEKVTLADKNSYRFAMVVFEDEESVPFATKTLDGISLFNTPLKVKPRNGSKHETAYKSAMNLKRQESSDDYHSNSSRRDSSRRSYDERLYCHSTPRPSLAVLGTVTPPPRPPPNSSLKIEARSLSTPHCGSSSSTSSRFSGRPGDDERRTFPVKPSDTRVFENELRGVERWYGSGRRRPYSYRDSRYLNSSGYRSNYEYRRY</sequence>
<dbReference type="EMBL" id="JAHQIW010000982">
    <property type="protein sequence ID" value="KAJ1351001.1"/>
    <property type="molecule type" value="Genomic_DNA"/>
</dbReference>
<dbReference type="InterPro" id="IPR035979">
    <property type="entry name" value="RBD_domain_sf"/>
</dbReference>
<dbReference type="Pfam" id="PF00076">
    <property type="entry name" value="RRM_1"/>
    <property type="match status" value="1"/>
</dbReference>
<dbReference type="PANTHER" id="PTHR13798">
    <property type="entry name" value="RNA BINDING MOTIF RBM PROTEIN -RELATED"/>
    <property type="match status" value="1"/>
</dbReference>
<dbReference type="SUPFAM" id="SSF54928">
    <property type="entry name" value="RNA-binding domain, RBD"/>
    <property type="match status" value="1"/>
</dbReference>
<feature type="region of interest" description="Disordered" evidence="5">
    <location>
        <begin position="90"/>
        <end position="185"/>
    </location>
</feature>